<dbReference type="AlphaFoldDB" id="A0A699JMA8"/>
<gene>
    <name evidence="1" type="ORF">Tci_615098</name>
</gene>
<proteinExistence type="predicted"/>
<protein>
    <submittedName>
        <fullName evidence="1">Uncharacterized protein</fullName>
    </submittedName>
</protein>
<evidence type="ECO:0000313" key="1">
    <source>
        <dbReference type="EMBL" id="GFA43126.1"/>
    </source>
</evidence>
<feature type="non-terminal residue" evidence="1">
    <location>
        <position position="91"/>
    </location>
</feature>
<organism evidence="1">
    <name type="scientific">Tanacetum cinerariifolium</name>
    <name type="common">Dalmatian daisy</name>
    <name type="synonym">Chrysanthemum cinerariifolium</name>
    <dbReference type="NCBI Taxonomy" id="118510"/>
    <lineage>
        <taxon>Eukaryota</taxon>
        <taxon>Viridiplantae</taxon>
        <taxon>Streptophyta</taxon>
        <taxon>Embryophyta</taxon>
        <taxon>Tracheophyta</taxon>
        <taxon>Spermatophyta</taxon>
        <taxon>Magnoliopsida</taxon>
        <taxon>eudicotyledons</taxon>
        <taxon>Gunneridae</taxon>
        <taxon>Pentapetalae</taxon>
        <taxon>asterids</taxon>
        <taxon>campanulids</taxon>
        <taxon>Asterales</taxon>
        <taxon>Asteraceae</taxon>
        <taxon>Asteroideae</taxon>
        <taxon>Anthemideae</taxon>
        <taxon>Anthemidinae</taxon>
        <taxon>Tanacetum</taxon>
    </lineage>
</organism>
<comment type="caution">
    <text evidence="1">The sequence shown here is derived from an EMBL/GenBank/DDBJ whole genome shotgun (WGS) entry which is preliminary data.</text>
</comment>
<reference evidence="1" key="1">
    <citation type="journal article" date="2019" name="Sci. Rep.">
        <title>Draft genome of Tanacetum cinerariifolium, the natural source of mosquito coil.</title>
        <authorList>
            <person name="Yamashiro T."/>
            <person name="Shiraishi A."/>
            <person name="Satake H."/>
            <person name="Nakayama K."/>
        </authorList>
    </citation>
    <scope>NUCLEOTIDE SEQUENCE</scope>
</reference>
<name>A0A699JMA8_TANCI</name>
<sequence length="91" mass="9389">MEVVVAATVAATATTVVRGCCDGCDFGEVEQRRGGAATRWWCSYDDDDGGGGKVMVMERRWLSRMDGEVDGGVVTPTVVAAAVGVDGGDSS</sequence>
<dbReference type="EMBL" id="BKCJ010422804">
    <property type="protein sequence ID" value="GFA43126.1"/>
    <property type="molecule type" value="Genomic_DNA"/>
</dbReference>
<accession>A0A699JMA8</accession>